<dbReference type="Pfam" id="PF01185">
    <property type="entry name" value="Hydrophobin"/>
    <property type="match status" value="1"/>
</dbReference>
<reference evidence="7 8" key="1">
    <citation type="submission" date="2015-07" db="EMBL/GenBank/DDBJ databases">
        <authorList>
            <person name="Noorani M."/>
        </authorList>
    </citation>
    <scope>NUCLEOTIDE SEQUENCE [LARGE SCALE GENOMIC DNA]</scope>
    <source>
        <strain evidence="7">BBA 69670</strain>
    </source>
</reference>
<proteinExistence type="inferred from homology"/>
<dbReference type="EMBL" id="CYGV01001911">
    <property type="protein sequence ID" value="CUA77926.1"/>
    <property type="molecule type" value="Genomic_DNA"/>
</dbReference>
<dbReference type="GO" id="GO:0009277">
    <property type="term" value="C:fungal-type cell wall"/>
    <property type="evidence" value="ECO:0007669"/>
    <property type="project" value="InterPro"/>
</dbReference>
<evidence type="ECO:0000256" key="1">
    <source>
        <dbReference type="ARBA" id="ARBA00004191"/>
    </source>
</evidence>
<sequence length="214" mass="21724">MRTILSLVVVAGFAVASPTPLTPSSRQTAYDLPLNVPTALDLSDIEALSGGSGLLGANSGIAGLHLRHVKRGLLGGLNPSDVGGTLGSPTKGGALPDLGLGVNGDRGENRGFVNSGLSSTDSSSQVGACSTGRRYCCKYVRKYTDPRNVGLLDSTLPLDASLNNLLVGFTCDLITGSLAPGSCAKHAVCCTGQQNSKQGILNLGCAPLELSISN</sequence>
<evidence type="ECO:0000256" key="6">
    <source>
        <dbReference type="RuleBase" id="RU365009"/>
    </source>
</evidence>
<dbReference type="SMART" id="SM00075">
    <property type="entry name" value="HYDRO"/>
    <property type="match status" value="1"/>
</dbReference>
<evidence type="ECO:0000256" key="2">
    <source>
        <dbReference type="ARBA" id="ARBA00010446"/>
    </source>
</evidence>
<keyword evidence="4 6" id="KW-0964">Secreted</keyword>
<keyword evidence="5 6" id="KW-1015">Disulfide bond</keyword>
<keyword evidence="3 6" id="KW-0134">Cell wall</keyword>
<dbReference type="Proteomes" id="UP000044841">
    <property type="component" value="Unassembled WGS sequence"/>
</dbReference>
<dbReference type="GO" id="GO:0005199">
    <property type="term" value="F:structural constituent of cell wall"/>
    <property type="evidence" value="ECO:0007669"/>
    <property type="project" value="InterPro"/>
</dbReference>
<evidence type="ECO:0000313" key="8">
    <source>
        <dbReference type="Proteomes" id="UP000044841"/>
    </source>
</evidence>
<accession>A0A0K6GHI2</accession>
<feature type="signal peptide" evidence="6">
    <location>
        <begin position="1"/>
        <end position="16"/>
    </location>
</feature>
<dbReference type="AlphaFoldDB" id="A0A0K6GHI2"/>
<evidence type="ECO:0000256" key="3">
    <source>
        <dbReference type="ARBA" id="ARBA00022512"/>
    </source>
</evidence>
<protein>
    <recommendedName>
        <fullName evidence="6">Hydrophobin</fullName>
    </recommendedName>
</protein>
<feature type="chain" id="PRO_5013986292" description="Hydrophobin" evidence="6">
    <location>
        <begin position="17"/>
        <end position="214"/>
    </location>
</feature>
<comment type="similarity">
    <text evidence="2 6">Belongs to the fungal hydrophobin family.</text>
</comment>
<keyword evidence="6" id="KW-0732">Signal</keyword>
<evidence type="ECO:0000256" key="4">
    <source>
        <dbReference type="ARBA" id="ARBA00022525"/>
    </source>
</evidence>
<dbReference type="InterPro" id="IPR001338">
    <property type="entry name" value="Class_I_Hydrophobin"/>
</dbReference>
<keyword evidence="8" id="KW-1185">Reference proteome</keyword>
<evidence type="ECO:0000256" key="5">
    <source>
        <dbReference type="ARBA" id="ARBA00023157"/>
    </source>
</evidence>
<comment type="subcellular location">
    <subcellularLocation>
        <location evidence="1 6">Secreted</location>
        <location evidence="1 6">Cell wall</location>
    </subcellularLocation>
</comment>
<gene>
    <name evidence="7" type="ORF">RSOLAG22IIIB_06879</name>
</gene>
<organism evidence="7 8">
    <name type="scientific">Rhizoctonia solani</name>
    <dbReference type="NCBI Taxonomy" id="456999"/>
    <lineage>
        <taxon>Eukaryota</taxon>
        <taxon>Fungi</taxon>
        <taxon>Dikarya</taxon>
        <taxon>Basidiomycota</taxon>
        <taxon>Agaricomycotina</taxon>
        <taxon>Agaricomycetes</taxon>
        <taxon>Cantharellales</taxon>
        <taxon>Ceratobasidiaceae</taxon>
        <taxon>Rhizoctonia</taxon>
    </lineage>
</organism>
<evidence type="ECO:0000313" key="7">
    <source>
        <dbReference type="EMBL" id="CUA77926.1"/>
    </source>
</evidence>
<name>A0A0K6GHI2_9AGAM</name>
<dbReference type="CDD" id="cd23507">
    <property type="entry name" value="hydrophobin_I"/>
    <property type="match status" value="1"/>
</dbReference>